<feature type="transmembrane region" description="Helical" evidence="1">
    <location>
        <begin position="136"/>
        <end position="159"/>
    </location>
</feature>
<comment type="caution">
    <text evidence="2">The sequence shown here is derived from an EMBL/GenBank/DDBJ whole genome shotgun (WGS) entry which is preliminary data.</text>
</comment>
<dbReference type="Proteomes" id="UP000295718">
    <property type="component" value="Unassembled WGS sequence"/>
</dbReference>
<dbReference type="OrthoDB" id="2048993at2"/>
<evidence type="ECO:0008006" key="4">
    <source>
        <dbReference type="Google" id="ProtNLM"/>
    </source>
</evidence>
<protein>
    <recommendedName>
        <fullName evidence="4">Zinc ribbon protein</fullName>
    </recommendedName>
</protein>
<proteinExistence type="predicted"/>
<dbReference type="RefSeq" id="WP_031389420.1">
    <property type="nucleotide sequence ID" value="NZ_JPNB01000001.1"/>
</dbReference>
<sequence>MSYCVNCGVELDADLQKCPLCHTPVINPSELKKMERPSSYPHEKGQVEVVKRKDLGILLSVVLGAAAVSCALLNLLVFTNSMWSLLIIGICIILFVLAVPAVIYTKLPIYLSLLFDGIAVGGYLYMITYLTPSAEWFWLLALPITALVTLLVEIFTFLLRTFPISFITTTLYFFAEIAILCVGIELLIDKFLLKPMGLSWSAVVLTACSIIVIALITLLSKRRLRDEVRRRLHF</sequence>
<feature type="transmembrane region" description="Helical" evidence="1">
    <location>
        <begin position="83"/>
        <end position="103"/>
    </location>
</feature>
<keyword evidence="1" id="KW-0472">Membrane</keyword>
<evidence type="ECO:0000313" key="2">
    <source>
        <dbReference type="EMBL" id="TCL55940.1"/>
    </source>
</evidence>
<keyword evidence="3" id="KW-1185">Reference proteome</keyword>
<dbReference type="Pfam" id="PF19845">
    <property type="entry name" value="DUF6320"/>
    <property type="match status" value="1"/>
</dbReference>
<feature type="transmembrane region" description="Helical" evidence="1">
    <location>
        <begin position="55"/>
        <end position="77"/>
    </location>
</feature>
<evidence type="ECO:0000256" key="1">
    <source>
        <dbReference type="SAM" id="Phobius"/>
    </source>
</evidence>
<dbReference type="EMBL" id="SLUO01000013">
    <property type="protein sequence ID" value="TCL55940.1"/>
    <property type="molecule type" value="Genomic_DNA"/>
</dbReference>
<evidence type="ECO:0000313" key="3">
    <source>
        <dbReference type="Proteomes" id="UP000295718"/>
    </source>
</evidence>
<name>A0A4R1QXM3_9FIRM</name>
<feature type="transmembrane region" description="Helical" evidence="1">
    <location>
        <begin position="110"/>
        <end position="130"/>
    </location>
</feature>
<reference evidence="2 3" key="1">
    <citation type="submission" date="2019-03" db="EMBL/GenBank/DDBJ databases">
        <title>Genomic Encyclopedia of Type Strains, Phase IV (KMG-IV): sequencing the most valuable type-strain genomes for metagenomic binning, comparative biology and taxonomic classification.</title>
        <authorList>
            <person name="Goeker M."/>
        </authorList>
    </citation>
    <scope>NUCLEOTIDE SEQUENCE [LARGE SCALE GENOMIC DNA]</scope>
    <source>
        <strain evidence="2 3">DSM 100556</strain>
    </source>
</reference>
<feature type="transmembrane region" description="Helical" evidence="1">
    <location>
        <begin position="171"/>
        <end position="188"/>
    </location>
</feature>
<dbReference type="STRING" id="1469948.GCA_000732725_00663"/>
<keyword evidence="1" id="KW-1133">Transmembrane helix</keyword>
<gene>
    <name evidence="2" type="ORF">EDD76_11376</name>
</gene>
<feature type="transmembrane region" description="Helical" evidence="1">
    <location>
        <begin position="200"/>
        <end position="220"/>
    </location>
</feature>
<accession>A0A4R1QXM3</accession>
<dbReference type="AlphaFoldDB" id="A0A4R1QXM3"/>
<keyword evidence="1" id="KW-0812">Transmembrane</keyword>
<organism evidence="2 3">
    <name type="scientific">Kineothrix alysoides</name>
    <dbReference type="NCBI Taxonomy" id="1469948"/>
    <lineage>
        <taxon>Bacteria</taxon>
        <taxon>Bacillati</taxon>
        <taxon>Bacillota</taxon>
        <taxon>Clostridia</taxon>
        <taxon>Lachnospirales</taxon>
        <taxon>Lachnospiraceae</taxon>
        <taxon>Kineothrix</taxon>
    </lineage>
</organism>
<dbReference type="InterPro" id="IPR046283">
    <property type="entry name" value="DUF6320"/>
</dbReference>